<accession>A0ABW6XEQ6</accession>
<name>A0ABW6XEQ6_9ACTN</name>
<keyword evidence="2" id="KW-1185">Reference proteome</keyword>
<proteinExistence type="predicted"/>
<dbReference type="EMBL" id="JBIBEG010000011">
    <property type="protein sequence ID" value="MFF5900232.1"/>
    <property type="molecule type" value="Genomic_DNA"/>
</dbReference>
<comment type="caution">
    <text evidence="1">The sequence shown here is derived from an EMBL/GenBank/DDBJ whole genome shotgun (WGS) entry which is preliminary data.</text>
</comment>
<evidence type="ECO:0008006" key="3">
    <source>
        <dbReference type="Google" id="ProtNLM"/>
    </source>
</evidence>
<organism evidence="1 2">
    <name type="scientific">Streptomyces argenteolus</name>
    <dbReference type="NCBI Taxonomy" id="67274"/>
    <lineage>
        <taxon>Bacteria</taxon>
        <taxon>Bacillati</taxon>
        <taxon>Actinomycetota</taxon>
        <taxon>Actinomycetes</taxon>
        <taxon>Kitasatosporales</taxon>
        <taxon>Streptomycetaceae</taxon>
        <taxon>Streptomyces</taxon>
    </lineage>
</organism>
<dbReference type="RefSeq" id="WP_387908089.1">
    <property type="nucleotide sequence ID" value="NZ_JBIBEG010000011.1"/>
</dbReference>
<evidence type="ECO:0000313" key="1">
    <source>
        <dbReference type="EMBL" id="MFF5900232.1"/>
    </source>
</evidence>
<protein>
    <recommendedName>
        <fullName evidence="3">Secreted protein</fullName>
    </recommendedName>
</protein>
<dbReference type="Proteomes" id="UP001602322">
    <property type="component" value="Unassembled WGS sequence"/>
</dbReference>
<evidence type="ECO:0000313" key="2">
    <source>
        <dbReference type="Proteomes" id="UP001602322"/>
    </source>
</evidence>
<sequence length="221" mass="23405">MYLVPAVLAVAAAVTTAMVTGGWGWMQEQWSAPPGLTVHAALGSCPVYMDQSLDELRRDAGSHQLQKGVAVTAPQDDPADLTLTLQAKTSQAIVVTGVTVRRLSAAPVPTAGSVVNKECGGLMTPRVFDVDLMAEEISLQPASRDSTKAVNFPLKVSDSDPEQLSLQLFPGNHDVRFSVEVNWISEGEAQSEKVADGVPVLRVTGPGSLPVYSYAEVFAKS</sequence>
<gene>
    <name evidence="1" type="ORF">ACFY8O_30525</name>
</gene>
<reference evidence="1 2" key="1">
    <citation type="submission" date="2024-10" db="EMBL/GenBank/DDBJ databases">
        <title>The Natural Products Discovery Center: Release of the First 8490 Sequenced Strains for Exploring Actinobacteria Biosynthetic Diversity.</title>
        <authorList>
            <person name="Kalkreuter E."/>
            <person name="Kautsar S.A."/>
            <person name="Yang D."/>
            <person name="Bader C.D."/>
            <person name="Teijaro C.N."/>
            <person name="Fluegel L."/>
            <person name="Davis C.M."/>
            <person name="Simpson J.R."/>
            <person name="Lauterbach L."/>
            <person name="Steele A.D."/>
            <person name="Gui C."/>
            <person name="Meng S."/>
            <person name="Li G."/>
            <person name="Viehrig K."/>
            <person name="Ye F."/>
            <person name="Su P."/>
            <person name="Kiefer A.F."/>
            <person name="Nichols A."/>
            <person name="Cepeda A.J."/>
            <person name="Yan W."/>
            <person name="Fan B."/>
            <person name="Jiang Y."/>
            <person name="Adhikari A."/>
            <person name="Zheng C.-J."/>
            <person name="Schuster L."/>
            <person name="Cowan T.M."/>
            <person name="Smanski M.J."/>
            <person name="Chevrette M.G."/>
            <person name="De Carvalho L.P.S."/>
            <person name="Shen B."/>
        </authorList>
    </citation>
    <scope>NUCLEOTIDE SEQUENCE [LARGE SCALE GENOMIC DNA]</scope>
    <source>
        <strain evidence="1 2">NPDC012540</strain>
    </source>
</reference>